<keyword evidence="4 8" id="KW-0732">Signal</keyword>
<dbReference type="RefSeq" id="XP_047848240.1">
    <property type="nucleotide sequence ID" value="XM_047992226.1"/>
</dbReference>
<dbReference type="GeneID" id="72072427"/>
<dbReference type="OrthoDB" id="408631at2759"/>
<dbReference type="InterPro" id="IPR029058">
    <property type="entry name" value="AB_hydrolase_fold"/>
</dbReference>
<reference evidence="10" key="1">
    <citation type="submission" date="2021-11" db="EMBL/GenBank/DDBJ databases">
        <title>Purpureocillium_takamizusanense_genome.</title>
        <authorList>
            <person name="Nguyen N.-H."/>
        </authorList>
    </citation>
    <scope>NUCLEOTIDE SEQUENCE</scope>
    <source>
        <strain evidence="10">PT3</strain>
    </source>
</reference>
<evidence type="ECO:0000313" key="11">
    <source>
        <dbReference type="Proteomes" id="UP000829364"/>
    </source>
</evidence>
<dbReference type="GO" id="GO:0016787">
    <property type="term" value="F:hydrolase activity"/>
    <property type="evidence" value="ECO:0007669"/>
    <property type="project" value="UniProtKB-KW"/>
</dbReference>
<feature type="domain" description="Carboxylesterase type B" evidence="9">
    <location>
        <begin position="61"/>
        <end position="564"/>
    </location>
</feature>
<dbReference type="Pfam" id="PF00135">
    <property type="entry name" value="COesterase"/>
    <property type="match status" value="1"/>
</dbReference>
<dbReference type="EC" id="3.1.1.-" evidence="8"/>
<dbReference type="Gene3D" id="3.40.50.1820">
    <property type="entry name" value="alpha/beta hydrolase"/>
    <property type="match status" value="1"/>
</dbReference>
<keyword evidence="5 8" id="KW-0378">Hydrolase</keyword>
<keyword evidence="6" id="KW-0443">Lipid metabolism</keyword>
<evidence type="ECO:0000256" key="2">
    <source>
        <dbReference type="ARBA" id="ARBA00005964"/>
    </source>
</evidence>
<dbReference type="KEGG" id="ptkz:JDV02_010483"/>
<evidence type="ECO:0000259" key="9">
    <source>
        <dbReference type="Pfam" id="PF00135"/>
    </source>
</evidence>
<evidence type="ECO:0000313" key="10">
    <source>
        <dbReference type="EMBL" id="UNI24759.1"/>
    </source>
</evidence>
<keyword evidence="7" id="KW-0325">Glycoprotein</keyword>
<dbReference type="PROSITE" id="PS00122">
    <property type="entry name" value="CARBOXYLESTERASE_B_1"/>
    <property type="match status" value="1"/>
</dbReference>
<evidence type="ECO:0000256" key="5">
    <source>
        <dbReference type="ARBA" id="ARBA00022801"/>
    </source>
</evidence>
<gene>
    <name evidence="10" type="ORF">JDV02_010483</name>
</gene>
<dbReference type="FunFam" id="3.40.50.1820:FF:000213">
    <property type="entry name" value="Carboxylic ester hydrolase"/>
    <property type="match status" value="1"/>
</dbReference>
<evidence type="ECO:0000256" key="7">
    <source>
        <dbReference type="ARBA" id="ARBA00023180"/>
    </source>
</evidence>
<evidence type="ECO:0000256" key="6">
    <source>
        <dbReference type="ARBA" id="ARBA00023098"/>
    </source>
</evidence>
<dbReference type="Proteomes" id="UP000829364">
    <property type="component" value="Chromosome 12"/>
</dbReference>
<sequence>MKLLAIRSVLSAILLSTTALATPAPAPVPAPAPDAAPEPITAPVVAAAAAGPDLEKRFDTVIVDIPTGGKVKGRSLLKVESFNAIPYADPPVGPLRLRPPRRLSRDPGTVDGTGLAAGCPQMYISSGARDAVEKIGGKLLDLPFLKPITGQEDCLTINVQRPAGTKPSDKLPVLFWIYGGGFQFGSTNTYDATSLLASAVGQKQPFVFVAVNYRLAGFGFMPGKEILKDGSANLGLLDQRMGLEWVADNIAAFGGDPSKVTIWGQSAGSISVYNQMLLYGGNATYKGHPLFRGAIMNSGSAVPADPVDCPKGQAVYDAVVASGGCAGSPDTLACLRGLDYDTFHKAVNSVPATTEYNSVALSYLPRPDGVLIPDSPDVMVEQGRLHAIPFILGDQEDEGTILSLAQTNVTTVDDMTDYLSNIYFHNAPREKLKQFVQTYEPALLQGSPFRTGIFNELYPGFKRMSAMLGDMTFILTRRIILKITTKTKPDMPFWSYLSSYDYGTPIVGTFHASDIIQVFYGIPPNNAMRSCRTYYFNFLYNLDPNKGVSGYTHWPQWKEKQEMMWFKSGSANGILKDDFRGGSAAFLEANRDIMHI</sequence>
<evidence type="ECO:0000256" key="4">
    <source>
        <dbReference type="ARBA" id="ARBA00022729"/>
    </source>
</evidence>
<dbReference type="PANTHER" id="PTHR11559">
    <property type="entry name" value="CARBOXYLESTERASE"/>
    <property type="match status" value="1"/>
</dbReference>
<evidence type="ECO:0000256" key="3">
    <source>
        <dbReference type="ARBA" id="ARBA00022525"/>
    </source>
</evidence>
<accession>A0A9Q8QP07</accession>
<protein>
    <recommendedName>
        <fullName evidence="8">Carboxylic ester hydrolase</fullName>
        <ecNumber evidence="8">3.1.1.-</ecNumber>
    </recommendedName>
</protein>
<dbReference type="GO" id="GO:0005576">
    <property type="term" value="C:extracellular region"/>
    <property type="evidence" value="ECO:0007669"/>
    <property type="project" value="UniProtKB-SubCell"/>
</dbReference>
<dbReference type="GO" id="GO:0006629">
    <property type="term" value="P:lipid metabolic process"/>
    <property type="evidence" value="ECO:0007669"/>
    <property type="project" value="UniProtKB-KW"/>
</dbReference>
<evidence type="ECO:0000256" key="1">
    <source>
        <dbReference type="ARBA" id="ARBA00004613"/>
    </source>
</evidence>
<comment type="subcellular location">
    <subcellularLocation>
        <location evidence="1">Secreted</location>
    </subcellularLocation>
</comment>
<dbReference type="InterPro" id="IPR019826">
    <property type="entry name" value="Carboxylesterase_B_AS"/>
</dbReference>
<feature type="chain" id="PRO_5040533341" description="Carboxylic ester hydrolase" evidence="8">
    <location>
        <begin position="22"/>
        <end position="596"/>
    </location>
</feature>
<dbReference type="EMBL" id="CP086365">
    <property type="protein sequence ID" value="UNI24759.1"/>
    <property type="molecule type" value="Genomic_DNA"/>
</dbReference>
<feature type="signal peptide" evidence="8">
    <location>
        <begin position="1"/>
        <end position="21"/>
    </location>
</feature>
<proteinExistence type="inferred from homology"/>
<dbReference type="SUPFAM" id="SSF53474">
    <property type="entry name" value="alpha/beta-Hydrolases"/>
    <property type="match status" value="1"/>
</dbReference>
<dbReference type="AlphaFoldDB" id="A0A9Q8QP07"/>
<keyword evidence="11" id="KW-1185">Reference proteome</keyword>
<organism evidence="10 11">
    <name type="scientific">Purpureocillium takamizusanense</name>
    <dbReference type="NCBI Taxonomy" id="2060973"/>
    <lineage>
        <taxon>Eukaryota</taxon>
        <taxon>Fungi</taxon>
        <taxon>Dikarya</taxon>
        <taxon>Ascomycota</taxon>
        <taxon>Pezizomycotina</taxon>
        <taxon>Sordariomycetes</taxon>
        <taxon>Hypocreomycetidae</taxon>
        <taxon>Hypocreales</taxon>
        <taxon>Ophiocordycipitaceae</taxon>
        <taxon>Purpureocillium</taxon>
    </lineage>
</organism>
<dbReference type="InterPro" id="IPR002018">
    <property type="entry name" value="CarbesteraseB"/>
</dbReference>
<comment type="similarity">
    <text evidence="2 8">Belongs to the type-B carboxylesterase/lipase family.</text>
</comment>
<dbReference type="InterPro" id="IPR050309">
    <property type="entry name" value="Type-B_Carboxylest/Lipase"/>
</dbReference>
<keyword evidence="3" id="KW-0964">Secreted</keyword>
<name>A0A9Q8QP07_9HYPO</name>
<evidence type="ECO:0000256" key="8">
    <source>
        <dbReference type="RuleBase" id="RU361235"/>
    </source>
</evidence>